<gene>
    <name evidence="1" type="ORF">B0X71_02005</name>
</gene>
<dbReference type="EMBL" id="CP019640">
    <property type="protein sequence ID" value="AQQ52015.1"/>
    <property type="molecule type" value="Genomic_DNA"/>
</dbReference>
<accession>A0A1Q2KUX4</accession>
<sequence>MKELAVLIAAIFVAYLLAAALPAITDLSPEHMQVERRLDAFVQIEKIELPEHMLDTASTSEPPCD</sequence>
<dbReference type="KEGG" id="pmar:B0X71_02005"/>
<organism evidence="1 2">
    <name type="scientific">Planococcus lenghuensis</name>
    <dbReference type="NCBI Taxonomy" id="2213202"/>
    <lineage>
        <taxon>Bacteria</taxon>
        <taxon>Bacillati</taxon>
        <taxon>Bacillota</taxon>
        <taxon>Bacilli</taxon>
        <taxon>Bacillales</taxon>
        <taxon>Caryophanaceae</taxon>
        <taxon>Planococcus</taxon>
    </lineage>
</organism>
<reference evidence="1 2" key="1">
    <citation type="submission" date="2017-02" db="EMBL/GenBank/DDBJ databases">
        <title>The complete genomic sequence of a novel cold adapted crude oil-degrading bacterium Planococcus qaidamina Y42.</title>
        <authorList>
            <person name="Yang R."/>
        </authorList>
    </citation>
    <scope>NUCLEOTIDE SEQUENCE [LARGE SCALE GENOMIC DNA]</scope>
    <source>
        <strain evidence="1 2">Y42</strain>
    </source>
</reference>
<evidence type="ECO:0000313" key="1">
    <source>
        <dbReference type="EMBL" id="AQQ52015.1"/>
    </source>
</evidence>
<dbReference type="RefSeq" id="WP_077587888.1">
    <property type="nucleotide sequence ID" value="NZ_CP019640.1"/>
</dbReference>
<dbReference type="AlphaFoldDB" id="A0A1Q2KUX4"/>
<proteinExistence type="predicted"/>
<dbReference type="Proteomes" id="UP000188184">
    <property type="component" value="Chromosome"/>
</dbReference>
<protein>
    <submittedName>
        <fullName evidence="1">Uncharacterized protein</fullName>
    </submittedName>
</protein>
<evidence type="ECO:0000313" key="2">
    <source>
        <dbReference type="Proteomes" id="UP000188184"/>
    </source>
</evidence>
<name>A0A1Q2KUX4_9BACL</name>
<keyword evidence="2" id="KW-1185">Reference proteome</keyword>